<evidence type="ECO:0000313" key="4">
    <source>
        <dbReference type="EMBL" id="PFH02655.1"/>
    </source>
</evidence>
<feature type="domain" description="AAA+ ATPase" evidence="3">
    <location>
        <begin position="166"/>
        <end position="301"/>
    </location>
</feature>
<dbReference type="RefSeq" id="WP_003518779.1">
    <property type="nucleotide sequence ID" value="NZ_CP013828.1"/>
</dbReference>
<comment type="caution">
    <text evidence="4">The sequence shown here is derived from an EMBL/GenBank/DDBJ whole genome shotgun (WGS) entry which is preliminary data.</text>
</comment>
<proteinExistence type="predicted"/>
<dbReference type="GeneID" id="35805275"/>
<keyword evidence="1" id="KW-0547">Nucleotide-binding</keyword>
<dbReference type="GO" id="GO:0005524">
    <property type="term" value="F:ATP binding"/>
    <property type="evidence" value="ECO:0007669"/>
    <property type="project" value="UniProtKB-KW"/>
</dbReference>
<keyword evidence="2" id="KW-0067">ATP-binding</keyword>
<protein>
    <submittedName>
        <fullName evidence="4">Stage III sporulation protein AA</fullName>
    </submittedName>
</protein>
<dbReference type="AlphaFoldDB" id="A0AB36THM4"/>
<dbReference type="NCBIfam" id="TIGR02858">
    <property type="entry name" value="spore_III_AA"/>
    <property type="match status" value="1"/>
</dbReference>
<dbReference type="EMBL" id="PDBW01000001">
    <property type="protein sequence ID" value="PFH02655.1"/>
    <property type="molecule type" value="Genomic_DNA"/>
</dbReference>
<reference evidence="4 5" key="1">
    <citation type="submission" date="2017-09" db="EMBL/GenBank/DDBJ databases">
        <title>Evaluation of Pacific Biosciences Sequencing Technology to Finishing C. thermocellum Genome Sequences.</title>
        <authorList>
            <person name="Brown S."/>
        </authorList>
    </citation>
    <scope>NUCLEOTIDE SEQUENCE [LARGE SCALE GENOMIC DNA]</scope>
    <source>
        <strain evidence="4 5">AD2</strain>
    </source>
</reference>
<dbReference type="Gene3D" id="3.40.50.300">
    <property type="entry name" value="P-loop containing nucleotide triphosphate hydrolases"/>
    <property type="match status" value="1"/>
</dbReference>
<dbReference type="InterPro" id="IPR027417">
    <property type="entry name" value="P-loop_NTPase"/>
</dbReference>
<name>A0AB36THM4_ACETH</name>
<dbReference type="PANTHER" id="PTHR20953">
    <property type="entry name" value="KINASE-RELATED"/>
    <property type="match status" value="1"/>
</dbReference>
<sequence>MVTKEDFVFSVEKVQNFEKDILRMISPQVRDVLKKIPLNELITTEEIRLRANKPLMIQNEKGSFFVNLEGRLTANRMNLFYVSQEQIAKTLELISENSIYAFQDEIRNGFLTIRGGHRVGIVGRVVLNGDTVKNIKDVSGLNIRISREITGCSSKVLKYIISSEKQVYNTLIVSPPQCGKTTLLRDITRAISDGVEEMGFKGVKVGVVDERSEIAACYKGVPQNRVGTRTDVLDACPKQIGMIMMLRSMSPDVIVTDEIGNKGDKDALIQVLNAGVKVISTAHGYNISELKSRKEVLSLIEEKMFERYIVLSARKGPGTVEEIIDGTDMSILYKGE</sequence>
<dbReference type="InterPro" id="IPR003593">
    <property type="entry name" value="AAA+_ATPase"/>
</dbReference>
<organism evidence="4 5">
    <name type="scientific">Acetivibrio thermocellus AD2</name>
    <dbReference type="NCBI Taxonomy" id="1138384"/>
    <lineage>
        <taxon>Bacteria</taxon>
        <taxon>Bacillati</taxon>
        <taxon>Bacillota</taxon>
        <taxon>Clostridia</taxon>
        <taxon>Eubacteriales</taxon>
        <taxon>Oscillospiraceae</taxon>
        <taxon>Acetivibrio</taxon>
    </lineage>
</organism>
<dbReference type="InterPro" id="IPR045735">
    <property type="entry name" value="Spore_III_AA_AAA+_ATPase"/>
</dbReference>
<accession>A0AB36THM4</accession>
<evidence type="ECO:0000259" key="3">
    <source>
        <dbReference type="SMART" id="SM00382"/>
    </source>
</evidence>
<gene>
    <name evidence="4" type="ORF">M972_111440</name>
</gene>
<dbReference type="SMART" id="SM00382">
    <property type="entry name" value="AAA"/>
    <property type="match status" value="1"/>
</dbReference>
<evidence type="ECO:0000313" key="5">
    <source>
        <dbReference type="Proteomes" id="UP000223596"/>
    </source>
</evidence>
<dbReference type="PANTHER" id="PTHR20953:SF3">
    <property type="entry name" value="P-LOOP CONTAINING NUCLEOSIDE TRIPHOSPHATE HYDROLASES SUPERFAMILY PROTEIN"/>
    <property type="match status" value="1"/>
</dbReference>
<dbReference type="SUPFAM" id="SSF52540">
    <property type="entry name" value="P-loop containing nucleoside triphosphate hydrolases"/>
    <property type="match status" value="1"/>
</dbReference>
<evidence type="ECO:0000256" key="2">
    <source>
        <dbReference type="ARBA" id="ARBA00022840"/>
    </source>
</evidence>
<dbReference type="Pfam" id="PF19568">
    <property type="entry name" value="Spore_III_AA"/>
    <property type="match status" value="1"/>
</dbReference>
<dbReference type="Proteomes" id="UP000223596">
    <property type="component" value="Unassembled WGS sequence"/>
</dbReference>
<dbReference type="InterPro" id="IPR014217">
    <property type="entry name" value="Spore_III_AA"/>
</dbReference>
<evidence type="ECO:0000256" key="1">
    <source>
        <dbReference type="ARBA" id="ARBA00022741"/>
    </source>
</evidence>